<dbReference type="Proteomes" id="UP001549110">
    <property type="component" value="Unassembled WGS sequence"/>
</dbReference>
<dbReference type="Gene3D" id="3.20.20.100">
    <property type="entry name" value="NADP-dependent oxidoreductase domain"/>
    <property type="match status" value="1"/>
</dbReference>
<comment type="caution">
    <text evidence="3">The sequence shown here is derived from an EMBL/GenBank/DDBJ whole genome shotgun (WGS) entry which is preliminary data.</text>
</comment>
<accession>A0ABV2EDZ9</accession>
<dbReference type="EMBL" id="JBEPLU010000001">
    <property type="protein sequence ID" value="MET3525249.1"/>
    <property type="molecule type" value="Genomic_DNA"/>
</dbReference>
<evidence type="ECO:0000313" key="4">
    <source>
        <dbReference type="Proteomes" id="UP001549110"/>
    </source>
</evidence>
<sequence length="326" mass="35077">MSSSPRVPLGPFEVSRQGYGAMGLSHVYGQAEDAESIATIHRAIDLGITFFDTADIYGSGHNEELVGKAIAGKRDKLVVASKFGNRLDREQSGRGLDGRPEYARAAVEASLKRLNLDHIDLYYLHRLDPQTPIEDTVGELGRLKAEGKIGGIGLSEVDAEILRRAHKVHPIAALQSEYSLWTREIEDEILPTARELGVGFVAYSPLGRGFLAGAGPVEEGDRRNLHPRYQPEAVAANSQRRAVAEKVALRLGASVAQVSLAWVLSKNVVPIPGTRRITHLEANWDANDLQLSPADVAELEAAFIPGSTVGARYPAGASPVPARATA</sequence>
<dbReference type="InterPro" id="IPR036812">
    <property type="entry name" value="NAD(P)_OxRdtase_dom_sf"/>
</dbReference>
<keyword evidence="4" id="KW-1185">Reference proteome</keyword>
<reference evidence="3 4" key="1">
    <citation type="submission" date="2024-06" db="EMBL/GenBank/DDBJ databases">
        <title>Genomic Encyclopedia of Type Strains, Phase IV (KMG-IV): sequencing the most valuable type-strain genomes for metagenomic binning, comparative biology and taxonomic classification.</title>
        <authorList>
            <person name="Goeker M."/>
        </authorList>
    </citation>
    <scope>NUCLEOTIDE SEQUENCE [LARGE SCALE GENOMIC DNA]</scope>
    <source>
        <strain evidence="3 4">DSM 17809</strain>
    </source>
</reference>
<organism evidence="3 4">
    <name type="scientific">Phenylobacterium koreense</name>
    <dbReference type="NCBI Taxonomy" id="266125"/>
    <lineage>
        <taxon>Bacteria</taxon>
        <taxon>Pseudomonadati</taxon>
        <taxon>Pseudomonadota</taxon>
        <taxon>Alphaproteobacteria</taxon>
        <taxon>Caulobacterales</taxon>
        <taxon>Caulobacteraceae</taxon>
        <taxon>Phenylobacterium</taxon>
    </lineage>
</organism>
<dbReference type="PRINTS" id="PR00069">
    <property type="entry name" value="ALDKETRDTASE"/>
</dbReference>
<protein>
    <submittedName>
        <fullName evidence="3">Aryl-alcohol dehydrogenase-like predicted oxidoreductase</fullName>
    </submittedName>
</protein>
<keyword evidence="1" id="KW-0560">Oxidoreductase</keyword>
<dbReference type="InterPro" id="IPR050791">
    <property type="entry name" value="Aldo-Keto_reductase"/>
</dbReference>
<dbReference type="Pfam" id="PF00248">
    <property type="entry name" value="Aldo_ket_red"/>
    <property type="match status" value="1"/>
</dbReference>
<evidence type="ECO:0000313" key="3">
    <source>
        <dbReference type="EMBL" id="MET3525249.1"/>
    </source>
</evidence>
<name>A0ABV2EDZ9_9CAUL</name>
<dbReference type="InterPro" id="IPR023210">
    <property type="entry name" value="NADP_OxRdtase_dom"/>
</dbReference>
<gene>
    <name evidence="3" type="ORF">ABID41_000344</name>
</gene>
<evidence type="ECO:0000259" key="2">
    <source>
        <dbReference type="Pfam" id="PF00248"/>
    </source>
</evidence>
<dbReference type="InterPro" id="IPR020471">
    <property type="entry name" value="AKR"/>
</dbReference>
<dbReference type="SUPFAM" id="SSF51430">
    <property type="entry name" value="NAD(P)-linked oxidoreductase"/>
    <property type="match status" value="1"/>
</dbReference>
<dbReference type="PANTHER" id="PTHR43625:SF40">
    <property type="entry name" value="ALDO-KETO REDUCTASE YAKC [NADP(+)]"/>
    <property type="match status" value="1"/>
</dbReference>
<feature type="domain" description="NADP-dependent oxidoreductase" evidence="2">
    <location>
        <begin position="18"/>
        <end position="302"/>
    </location>
</feature>
<proteinExistence type="predicted"/>
<dbReference type="CDD" id="cd19076">
    <property type="entry name" value="AKR_AKR13A_13D"/>
    <property type="match status" value="1"/>
</dbReference>
<dbReference type="PANTHER" id="PTHR43625">
    <property type="entry name" value="AFLATOXIN B1 ALDEHYDE REDUCTASE"/>
    <property type="match status" value="1"/>
</dbReference>
<evidence type="ECO:0000256" key="1">
    <source>
        <dbReference type="ARBA" id="ARBA00023002"/>
    </source>
</evidence>
<dbReference type="RefSeq" id="WP_331932833.1">
    <property type="nucleotide sequence ID" value="NZ_JBEPLU010000001.1"/>
</dbReference>